<reference evidence="4" key="1">
    <citation type="journal article" date="2019" name="Int. J. Syst. Evol. Microbiol.">
        <title>The Global Catalogue of Microorganisms (GCM) 10K type strain sequencing project: providing services to taxonomists for standard genome sequencing and annotation.</title>
        <authorList>
            <consortium name="The Broad Institute Genomics Platform"/>
            <consortium name="The Broad Institute Genome Sequencing Center for Infectious Disease"/>
            <person name="Wu L."/>
            <person name="Ma J."/>
        </authorList>
    </citation>
    <scope>NUCLEOTIDE SEQUENCE [LARGE SCALE GENOMIC DNA]</scope>
    <source>
        <strain evidence="4">JCM 1405</strain>
    </source>
</reference>
<dbReference type="Pfam" id="PF07963">
    <property type="entry name" value="N_methyl"/>
    <property type="match status" value="1"/>
</dbReference>
<organism evidence="3 4">
    <name type="scientific">Clostridium malenominatum</name>
    <dbReference type="NCBI Taxonomy" id="1539"/>
    <lineage>
        <taxon>Bacteria</taxon>
        <taxon>Bacillati</taxon>
        <taxon>Bacillota</taxon>
        <taxon>Clostridia</taxon>
        <taxon>Eubacteriales</taxon>
        <taxon>Clostridiaceae</taxon>
        <taxon>Clostridium</taxon>
    </lineage>
</organism>
<proteinExistence type="predicted"/>
<dbReference type="RefSeq" id="WP_343765877.1">
    <property type="nucleotide sequence ID" value="NZ_BAAACF010000001.1"/>
</dbReference>
<dbReference type="Gene3D" id="2.60.40.10">
    <property type="entry name" value="Immunoglobulins"/>
    <property type="match status" value="1"/>
</dbReference>
<evidence type="ECO:0000313" key="4">
    <source>
        <dbReference type="Proteomes" id="UP001500339"/>
    </source>
</evidence>
<dbReference type="EMBL" id="BAAACF010000001">
    <property type="protein sequence ID" value="GAA0717727.1"/>
    <property type="molecule type" value="Genomic_DNA"/>
</dbReference>
<evidence type="ECO:0000256" key="1">
    <source>
        <dbReference type="SAM" id="Phobius"/>
    </source>
</evidence>
<dbReference type="InterPro" id="IPR012902">
    <property type="entry name" value="N_methyl_site"/>
</dbReference>
<dbReference type="Proteomes" id="UP001500339">
    <property type="component" value="Unassembled WGS sequence"/>
</dbReference>
<feature type="domain" description="Bacterial Ig" evidence="2">
    <location>
        <begin position="186"/>
        <end position="252"/>
    </location>
</feature>
<feature type="transmembrane region" description="Helical" evidence="1">
    <location>
        <begin position="12"/>
        <end position="34"/>
    </location>
</feature>
<evidence type="ECO:0000259" key="2">
    <source>
        <dbReference type="Pfam" id="PF17936"/>
    </source>
</evidence>
<keyword evidence="1" id="KW-0472">Membrane</keyword>
<dbReference type="InterPro" id="IPR041498">
    <property type="entry name" value="Big_6"/>
</dbReference>
<protein>
    <recommendedName>
        <fullName evidence="2">Bacterial Ig domain-containing protein</fullName>
    </recommendedName>
</protein>
<keyword evidence="1" id="KW-1133">Transmembrane helix</keyword>
<name>A0ABP3TTN0_9CLOT</name>
<accession>A0ABP3TTN0</accession>
<dbReference type="InterPro" id="IPR013783">
    <property type="entry name" value="Ig-like_fold"/>
</dbReference>
<evidence type="ECO:0000313" key="3">
    <source>
        <dbReference type="EMBL" id="GAA0717727.1"/>
    </source>
</evidence>
<keyword evidence="1" id="KW-0812">Transmembrane</keyword>
<keyword evidence="4" id="KW-1185">Reference proteome</keyword>
<sequence length="608" mass="66699">MKRRKSYKKGFTLVELVIAIGIFAFVVGTSYSLMHSSTLFVNKGINNVNKQNDIRLAVEWITKDLKSSDKLTKFDTGSTLYSIEEKGNKVEYIREELGEIKGEKVYKIFRQDSKDKFVLIENIPDLGLKIESLENLFDVTITHKDKFNEDRVTNFKVSTKKNVALVELPNPIIKTNTPTIDIPLFEGERTISGTAEPNSNITIRKGSNIIGTGVTDGSGHYIVTLNSPLINKDVIAVTALAPDKIESDPATAIVISGEDMLTASPIVLKESSSNDGSLENNIIKVVLNYGAGNFDNHINKNDVIIDGLPQGMDFIVYRSSSKELTITLTGKAINHSDSNDVNITIIVKNTGFTGNSSHGIDGVSNPVFIDFMDKSKWEDVVVLTKRIKMDGSAAIEAPNSTVIIKENILDSGKLANNIKILSDKIFINNNLYLTGSATIGNYNNTSSIYLNGNFKIDGGADVYGKLYYTGDFDVPSWWTKPINSTEASSINFPIASIPSLEMDAWYAGRGFTSDRTARNGMKLLSSTSYSYNFPTWQSFENVNVVSKSNIILSGNVHVSGMLFAPNGKVTIEGSSTFTGIIVASEVELTGNVRVRFTPFNLGDLPFKN</sequence>
<dbReference type="NCBIfam" id="TIGR02532">
    <property type="entry name" value="IV_pilin_GFxxxE"/>
    <property type="match status" value="1"/>
</dbReference>
<comment type="caution">
    <text evidence="3">The sequence shown here is derived from an EMBL/GenBank/DDBJ whole genome shotgun (WGS) entry which is preliminary data.</text>
</comment>
<dbReference type="Pfam" id="PF17936">
    <property type="entry name" value="Big_6"/>
    <property type="match status" value="1"/>
</dbReference>
<gene>
    <name evidence="3" type="ORF">GCM10008905_03620</name>
</gene>